<dbReference type="EMBL" id="WVTA01000010">
    <property type="protein sequence ID" value="KAK3204084.1"/>
    <property type="molecule type" value="Genomic_DNA"/>
</dbReference>
<dbReference type="Proteomes" id="UP001280581">
    <property type="component" value="Unassembled WGS sequence"/>
</dbReference>
<evidence type="ECO:0000256" key="2">
    <source>
        <dbReference type="SAM" id="Phobius"/>
    </source>
</evidence>
<name>A0AAN6LT63_9PLEO</name>
<proteinExistence type="predicted"/>
<feature type="compositionally biased region" description="Basic and acidic residues" evidence="1">
    <location>
        <begin position="90"/>
        <end position="100"/>
    </location>
</feature>
<reference evidence="3 4" key="1">
    <citation type="submission" date="2021-02" db="EMBL/GenBank/DDBJ databases">
        <title>Genome assembly of Pseudopithomyces chartarum.</title>
        <authorList>
            <person name="Jauregui R."/>
            <person name="Singh J."/>
            <person name="Voisey C."/>
        </authorList>
    </citation>
    <scope>NUCLEOTIDE SEQUENCE [LARGE SCALE GENOMIC DNA]</scope>
    <source>
        <strain evidence="3 4">AGR01</strain>
    </source>
</reference>
<keyword evidence="2" id="KW-1133">Transmembrane helix</keyword>
<keyword evidence="2" id="KW-0812">Transmembrane</keyword>
<feature type="transmembrane region" description="Helical" evidence="2">
    <location>
        <begin position="26"/>
        <end position="50"/>
    </location>
</feature>
<sequence length="189" mass="20682">MAPLPTNDPTTTPSPPKPANNPWNTATIIVGAVFLFLLLALIGTLIAFLLHKRSLRNKLPPSHRPRSYHPFRTETTDKTSLLSNAQSPSDDERSSMFSRERGGSVSLYVDAEPTPKRISTQSMETVNLVPLHITPARSVTFFNYSISRSIWITSPSLCKTSHLAIQASISQPDPSSKGLFTGNSAAKRP</sequence>
<accession>A0AAN6LT63</accession>
<evidence type="ECO:0000313" key="4">
    <source>
        <dbReference type="Proteomes" id="UP001280581"/>
    </source>
</evidence>
<feature type="compositionally biased region" description="Low complexity" evidence="1">
    <location>
        <begin position="1"/>
        <end position="11"/>
    </location>
</feature>
<evidence type="ECO:0000313" key="3">
    <source>
        <dbReference type="EMBL" id="KAK3204084.1"/>
    </source>
</evidence>
<gene>
    <name evidence="3" type="ORF">GRF29_106g1650122</name>
</gene>
<feature type="compositionally biased region" description="Polar residues" evidence="1">
    <location>
        <begin position="78"/>
        <end position="88"/>
    </location>
</feature>
<keyword evidence="2" id="KW-0472">Membrane</keyword>
<protein>
    <submittedName>
        <fullName evidence="3">Uncharacterized protein</fullName>
    </submittedName>
</protein>
<evidence type="ECO:0000256" key="1">
    <source>
        <dbReference type="SAM" id="MobiDB-lite"/>
    </source>
</evidence>
<feature type="region of interest" description="Disordered" evidence="1">
    <location>
        <begin position="1"/>
        <end position="20"/>
    </location>
</feature>
<comment type="caution">
    <text evidence="3">The sequence shown here is derived from an EMBL/GenBank/DDBJ whole genome shotgun (WGS) entry which is preliminary data.</text>
</comment>
<organism evidence="3 4">
    <name type="scientific">Pseudopithomyces chartarum</name>
    <dbReference type="NCBI Taxonomy" id="1892770"/>
    <lineage>
        <taxon>Eukaryota</taxon>
        <taxon>Fungi</taxon>
        <taxon>Dikarya</taxon>
        <taxon>Ascomycota</taxon>
        <taxon>Pezizomycotina</taxon>
        <taxon>Dothideomycetes</taxon>
        <taxon>Pleosporomycetidae</taxon>
        <taxon>Pleosporales</taxon>
        <taxon>Massarineae</taxon>
        <taxon>Didymosphaeriaceae</taxon>
        <taxon>Pseudopithomyces</taxon>
    </lineage>
</organism>
<feature type="region of interest" description="Disordered" evidence="1">
    <location>
        <begin position="59"/>
        <end position="100"/>
    </location>
</feature>
<feature type="region of interest" description="Disordered" evidence="1">
    <location>
        <begin position="170"/>
        <end position="189"/>
    </location>
</feature>
<feature type="compositionally biased region" description="Basic residues" evidence="1">
    <location>
        <begin position="59"/>
        <end position="69"/>
    </location>
</feature>
<dbReference type="AlphaFoldDB" id="A0AAN6LT63"/>
<keyword evidence="4" id="KW-1185">Reference proteome</keyword>